<evidence type="ECO:0000256" key="6">
    <source>
        <dbReference type="ARBA" id="ARBA00050953"/>
    </source>
</evidence>
<evidence type="ECO:0000256" key="8">
    <source>
        <dbReference type="ARBA" id="ARBA00052953"/>
    </source>
</evidence>
<keyword evidence="3" id="KW-0443">Lipid metabolism</keyword>
<protein>
    <recommendedName>
        <fullName evidence="9">3beta-hydroxycholanate 3-dehydrogenase (NAD(+))</fullName>
        <ecNumber evidence="9">1.1.1.391</ecNumber>
    </recommendedName>
    <alternativeName>
        <fullName evidence="10">NAD-dependent bile acid 3beta-dehydrogenase</fullName>
    </alternativeName>
</protein>
<dbReference type="Proteomes" id="UP000697330">
    <property type="component" value="Unassembled WGS sequence"/>
</dbReference>
<dbReference type="PANTHER" id="PTHR42879:SF2">
    <property type="entry name" value="3-OXOACYL-[ACYL-CARRIER-PROTEIN] REDUCTASE FABG"/>
    <property type="match status" value="1"/>
</dbReference>
<evidence type="ECO:0000313" key="13">
    <source>
        <dbReference type="EMBL" id="HJF44473.1"/>
    </source>
</evidence>
<proteinExistence type="inferred from homology"/>
<comment type="catalytic activity">
    <reaction evidence="7">
        <text>7alpha,12alpha-dihydroxy-3-oxo-5beta-cholan-24-oate + NADH + H(+) = isocholate + NAD(+)</text>
        <dbReference type="Rhea" id="RHEA:47512"/>
        <dbReference type="ChEBI" id="CHEBI:15378"/>
        <dbReference type="ChEBI" id="CHEBI:57540"/>
        <dbReference type="ChEBI" id="CHEBI:57945"/>
        <dbReference type="ChEBI" id="CHEBI:87735"/>
        <dbReference type="ChEBI" id="CHEBI:87736"/>
    </reaction>
    <physiologicalReaction direction="left-to-right" evidence="7">
        <dbReference type="Rhea" id="RHEA:47513"/>
    </physiologicalReaction>
</comment>
<comment type="catalytic activity">
    <reaction evidence="6">
        <text>3-oxochenodeoxycholate + NADH + H(+) = isochenodeoxycholate + NAD(+)</text>
        <dbReference type="Rhea" id="RHEA:47516"/>
        <dbReference type="ChEBI" id="CHEBI:15378"/>
        <dbReference type="ChEBI" id="CHEBI:57540"/>
        <dbReference type="ChEBI" id="CHEBI:57945"/>
        <dbReference type="ChEBI" id="CHEBI:87730"/>
        <dbReference type="ChEBI" id="CHEBI:87731"/>
    </reaction>
    <physiologicalReaction direction="left-to-right" evidence="6">
        <dbReference type="Rhea" id="RHEA:47517"/>
    </physiologicalReaction>
</comment>
<dbReference type="SMART" id="SM00822">
    <property type="entry name" value="PKS_KR"/>
    <property type="match status" value="1"/>
</dbReference>
<dbReference type="InterPro" id="IPR036291">
    <property type="entry name" value="NAD(P)-bd_dom_sf"/>
</dbReference>
<dbReference type="Gene3D" id="3.40.50.720">
    <property type="entry name" value="NAD(P)-binding Rossmann-like Domain"/>
    <property type="match status" value="1"/>
</dbReference>
<organism evidence="13 14">
    <name type="scientific">Thermophilibacter provencensis</name>
    <dbReference type="NCBI Taxonomy" id="1852386"/>
    <lineage>
        <taxon>Bacteria</taxon>
        <taxon>Bacillati</taxon>
        <taxon>Actinomycetota</taxon>
        <taxon>Coriobacteriia</taxon>
        <taxon>Coriobacteriales</taxon>
        <taxon>Atopobiaceae</taxon>
        <taxon>Thermophilibacter</taxon>
    </lineage>
</organism>
<reference evidence="13" key="2">
    <citation type="submission" date="2021-09" db="EMBL/GenBank/DDBJ databases">
        <authorList>
            <person name="Gilroy R."/>
        </authorList>
    </citation>
    <scope>NUCLEOTIDE SEQUENCE</scope>
    <source>
        <strain evidence="13">CHK124-7917</strain>
    </source>
</reference>
<dbReference type="InterPro" id="IPR057326">
    <property type="entry name" value="KR_dom"/>
</dbReference>
<dbReference type="InterPro" id="IPR002347">
    <property type="entry name" value="SDR_fam"/>
</dbReference>
<comment type="similarity">
    <text evidence="1 11">Belongs to the short-chain dehydrogenases/reductases (SDR) family.</text>
</comment>
<gene>
    <name evidence="13" type="ORF">K8U72_01605</name>
</gene>
<evidence type="ECO:0000256" key="3">
    <source>
        <dbReference type="ARBA" id="ARBA00023098"/>
    </source>
</evidence>
<evidence type="ECO:0000313" key="14">
    <source>
        <dbReference type="Proteomes" id="UP000697330"/>
    </source>
</evidence>
<comment type="caution">
    <text evidence="13">The sequence shown here is derived from an EMBL/GenBank/DDBJ whole genome shotgun (WGS) entry which is preliminary data.</text>
</comment>
<dbReference type="EC" id="1.1.1.391" evidence="9"/>
<dbReference type="SUPFAM" id="SSF51735">
    <property type="entry name" value="NAD(P)-binding Rossmann-fold domains"/>
    <property type="match status" value="1"/>
</dbReference>
<dbReference type="AlphaFoldDB" id="A0A921GG79"/>
<evidence type="ECO:0000256" key="4">
    <source>
        <dbReference type="ARBA" id="ARBA00023221"/>
    </source>
</evidence>
<dbReference type="FunFam" id="3.40.50.720:FF:000084">
    <property type="entry name" value="Short-chain dehydrogenase reductase"/>
    <property type="match status" value="1"/>
</dbReference>
<evidence type="ECO:0000256" key="1">
    <source>
        <dbReference type="ARBA" id="ARBA00006484"/>
    </source>
</evidence>
<evidence type="ECO:0000256" key="7">
    <source>
        <dbReference type="ARBA" id="ARBA00052497"/>
    </source>
</evidence>
<comment type="catalytic activity">
    <reaction evidence="8">
        <text>3-oxo-5beta-cholan-24-oate + NADH + H(+) = isolithocholate + NAD(+)</text>
        <dbReference type="Rhea" id="RHEA:47508"/>
        <dbReference type="ChEBI" id="CHEBI:11867"/>
        <dbReference type="ChEBI" id="CHEBI:15378"/>
        <dbReference type="ChEBI" id="CHEBI:57540"/>
        <dbReference type="ChEBI" id="CHEBI:57945"/>
        <dbReference type="ChEBI" id="CHEBI:87728"/>
        <dbReference type="EC" id="1.1.1.391"/>
    </reaction>
    <physiologicalReaction direction="left-to-right" evidence="8">
        <dbReference type="Rhea" id="RHEA:47509"/>
    </physiologicalReaction>
</comment>
<dbReference type="EMBL" id="DYWQ01000024">
    <property type="protein sequence ID" value="HJF44473.1"/>
    <property type="molecule type" value="Genomic_DNA"/>
</dbReference>
<sequence length="252" mass="26759">MLSLDFHGRVALVTGASSGLGVAFAHALAEQGADVAILARRVERLEQVADECRAFGVRCLPVACDVSSEESIKAAVAQVKKEFGRIDVLVNNAGVCEYAPLEDHTTAQWDKVIATDLTSVFLMTREVAPLFREQGYGRVVNIASVGAIQAGATQIGYFAAKGAVLQVTRALAAELAPYGVLVNAIAPGVFDTEMTHDALEAEGSLVLKNRTVLKRFADPVELVPQMLVFASEANTYCTGQTIYVDGGLTSQL</sequence>
<dbReference type="GO" id="GO:0016491">
    <property type="term" value="F:oxidoreductase activity"/>
    <property type="evidence" value="ECO:0007669"/>
    <property type="project" value="UniProtKB-KW"/>
</dbReference>
<reference evidence="13" key="1">
    <citation type="journal article" date="2021" name="PeerJ">
        <title>Extensive microbial diversity within the chicken gut microbiome revealed by metagenomics and culture.</title>
        <authorList>
            <person name="Gilroy R."/>
            <person name="Ravi A."/>
            <person name="Getino M."/>
            <person name="Pursley I."/>
            <person name="Horton D.L."/>
            <person name="Alikhan N.F."/>
            <person name="Baker D."/>
            <person name="Gharbi K."/>
            <person name="Hall N."/>
            <person name="Watson M."/>
            <person name="Adriaenssens E.M."/>
            <person name="Foster-Nyarko E."/>
            <person name="Jarju S."/>
            <person name="Secka A."/>
            <person name="Antonio M."/>
            <person name="Oren A."/>
            <person name="Chaudhuri R.R."/>
            <person name="La Ragione R."/>
            <person name="Hildebrand F."/>
            <person name="Pallen M.J."/>
        </authorList>
    </citation>
    <scope>NUCLEOTIDE SEQUENCE</scope>
    <source>
        <strain evidence="13">CHK124-7917</strain>
    </source>
</reference>
<dbReference type="PRINTS" id="PR00081">
    <property type="entry name" value="GDHRDH"/>
</dbReference>
<name>A0A921GG79_9ACTN</name>
<dbReference type="GO" id="GO:0008202">
    <property type="term" value="P:steroid metabolic process"/>
    <property type="evidence" value="ECO:0007669"/>
    <property type="project" value="UniProtKB-KW"/>
</dbReference>
<evidence type="ECO:0000259" key="12">
    <source>
        <dbReference type="SMART" id="SM00822"/>
    </source>
</evidence>
<dbReference type="PANTHER" id="PTHR42879">
    <property type="entry name" value="3-OXOACYL-(ACYL-CARRIER-PROTEIN) REDUCTASE"/>
    <property type="match status" value="1"/>
</dbReference>
<dbReference type="Pfam" id="PF00106">
    <property type="entry name" value="adh_short"/>
    <property type="match status" value="1"/>
</dbReference>
<evidence type="ECO:0000256" key="10">
    <source>
        <dbReference type="ARBA" id="ARBA00081284"/>
    </source>
</evidence>
<evidence type="ECO:0000256" key="5">
    <source>
        <dbReference type="ARBA" id="ARBA00050257"/>
    </source>
</evidence>
<keyword evidence="2" id="KW-0560">Oxidoreductase</keyword>
<dbReference type="RefSeq" id="WP_274958533.1">
    <property type="nucleotide sequence ID" value="NZ_DYWQ01000024.1"/>
</dbReference>
<keyword evidence="4" id="KW-0753">Steroid metabolism</keyword>
<evidence type="ECO:0000256" key="9">
    <source>
        <dbReference type="ARBA" id="ARBA00067031"/>
    </source>
</evidence>
<evidence type="ECO:0000256" key="2">
    <source>
        <dbReference type="ARBA" id="ARBA00023002"/>
    </source>
</evidence>
<feature type="domain" description="Ketoreductase" evidence="12">
    <location>
        <begin position="9"/>
        <end position="188"/>
    </location>
</feature>
<accession>A0A921GG79</accession>
<comment type="catalytic activity">
    <reaction evidence="5">
        <text>12alpha-hydroxy-3-oxo-5beta-cholan-24-oate + NADH + H(+) = isodeoxycholate + NAD(+)</text>
        <dbReference type="Rhea" id="RHEA:47492"/>
        <dbReference type="ChEBI" id="CHEBI:15378"/>
        <dbReference type="ChEBI" id="CHEBI:57540"/>
        <dbReference type="ChEBI" id="CHEBI:57945"/>
        <dbReference type="ChEBI" id="CHEBI:87733"/>
        <dbReference type="ChEBI" id="CHEBI:87734"/>
    </reaction>
    <physiologicalReaction direction="left-to-right" evidence="5">
        <dbReference type="Rhea" id="RHEA:47493"/>
    </physiologicalReaction>
</comment>
<evidence type="ECO:0000256" key="11">
    <source>
        <dbReference type="RuleBase" id="RU000363"/>
    </source>
</evidence>
<dbReference type="InterPro" id="IPR050259">
    <property type="entry name" value="SDR"/>
</dbReference>
<dbReference type="PRINTS" id="PR00080">
    <property type="entry name" value="SDRFAMILY"/>
</dbReference>